<reference evidence="1" key="1">
    <citation type="journal article" date="2021" name="Proc. Natl. Acad. Sci. U.S.A.">
        <title>Three genomes in the algal genus Volvox reveal the fate of a haploid sex-determining region after a transition to homothallism.</title>
        <authorList>
            <person name="Yamamoto K."/>
            <person name="Hamaji T."/>
            <person name="Kawai-Toyooka H."/>
            <person name="Matsuzaki R."/>
            <person name="Takahashi F."/>
            <person name="Nishimura Y."/>
            <person name="Kawachi M."/>
            <person name="Noguchi H."/>
            <person name="Minakuchi Y."/>
            <person name="Umen J.G."/>
            <person name="Toyoda A."/>
            <person name="Nozaki H."/>
        </authorList>
    </citation>
    <scope>NUCLEOTIDE SEQUENCE</scope>
    <source>
        <strain evidence="1">NIES-3786</strain>
    </source>
</reference>
<feature type="non-terminal residue" evidence="1">
    <location>
        <position position="121"/>
    </location>
</feature>
<evidence type="ECO:0000313" key="1">
    <source>
        <dbReference type="EMBL" id="GIL72525.1"/>
    </source>
</evidence>
<name>A0A8J4FHQ0_9CHLO</name>
<comment type="caution">
    <text evidence="1">The sequence shown here is derived from an EMBL/GenBank/DDBJ whole genome shotgun (WGS) entry which is preliminary data.</text>
</comment>
<dbReference type="AlphaFoldDB" id="A0A8J4FHQ0"/>
<sequence length="121" mass="13516">MERARYLGPVYGPGRAFVSCRETLCESARRVMCALNTRWTGLRVFAPDIHMRCFGVQVRSILTYGCEVWGPDVLAEMLDGGPPPRRNDGNNLAQGPFEACLRDEAVKLQIQFMRQPVGAAQ</sequence>
<dbReference type="EMBL" id="BNCP01000004">
    <property type="protein sequence ID" value="GIL72525.1"/>
    <property type="molecule type" value="Genomic_DNA"/>
</dbReference>
<organism evidence="1 2">
    <name type="scientific">Volvox reticuliferus</name>
    <dbReference type="NCBI Taxonomy" id="1737510"/>
    <lineage>
        <taxon>Eukaryota</taxon>
        <taxon>Viridiplantae</taxon>
        <taxon>Chlorophyta</taxon>
        <taxon>core chlorophytes</taxon>
        <taxon>Chlorophyceae</taxon>
        <taxon>CS clade</taxon>
        <taxon>Chlamydomonadales</taxon>
        <taxon>Volvocaceae</taxon>
        <taxon>Volvox</taxon>
    </lineage>
</organism>
<dbReference type="OrthoDB" id="515277at2759"/>
<protein>
    <submittedName>
        <fullName evidence="1">Uncharacterized protein</fullName>
    </submittedName>
</protein>
<dbReference type="Proteomes" id="UP000747110">
    <property type="component" value="Unassembled WGS sequence"/>
</dbReference>
<proteinExistence type="predicted"/>
<accession>A0A8J4FHQ0</accession>
<keyword evidence="2" id="KW-1185">Reference proteome</keyword>
<evidence type="ECO:0000313" key="2">
    <source>
        <dbReference type="Proteomes" id="UP000747110"/>
    </source>
</evidence>
<gene>
    <name evidence="1" type="ORF">Vretifemale_2884</name>
</gene>